<comment type="caution">
    <text evidence="5">The sequence shown here is derived from an EMBL/GenBank/DDBJ whole genome shotgun (WGS) entry which is preliminary data.</text>
</comment>
<keyword evidence="2" id="KW-0238">DNA-binding</keyword>
<dbReference type="SUPFAM" id="SSF47413">
    <property type="entry name" value="lambda repressor-like DNA-binding domains"/>
    <property type="match status" value="1"/>
</dbReference>
<organism evidence="5 6">
    <name type="scientific">Paenibacillus sabuli</name>
    <dbReference type="NCBI Taxonomy" id="2772509"/>
    <lineage>
        <taxon>Bacteria</taxon>
        <taxon>Bacillati</taxon>
        <taxon>Bacillota</taxon>
        <taxon>Bacilli</taxon>
        <taxon>Bacillales</taxon>
        <taxon>Paenibacillaceae</taxon>
        <taxon>Paenibacillus</taxon>
    </lineage>
</organism>
<evidence type="ECO:0000256" key="2">
    <source>
        <dbReference type="ARBA" id="ARBA00023125"/>
    </source>
</evidence>
<dbReference type="InterPro" id="IPR001387">
    <property type="entry name" value="Cro/C1-type_HTH"/>
</dbReference>
<evidence type="ECO:0000313" key="6">
    <source>
        <dbReference type="Proteomes" id="UP000621560"/>
    </source>
</evidence>
<sequence length="111" mass="12446">MDALSKIIGNKIRALRKSKGLTQDNLSDVTGLDYRYIGAVERGEINFTMKTFEKILTSLDVPLHNVANQLTTDPSHPHAHIEEWEQLIAGLSDEQIASLLHALKELRKALE</sequence>
<dbReference type="EMBL" id="JACXIZ010000016">
    <property type="protein sequence ID" value="MBD2845571.1"/>
    <property type="molecule type" value="Genomic_DNA"/>
</dbReference>
<keyword evidence="1" id="KW-0805">Transcription regulation</keyword>
<dbReference type="InterPro" id="IPR010982">
    <property type="entry name" value="Lambda_DNA-bd_dom_sf"/>
</dbReference>
<dbReference type="PANTHER" id="PTHR46797:SF23">
    <property type="entry name" value="HTH-TYPE TRANSCRIPTIONAL REGULATOR SUTR"/>
    <property type="match status" value="1"/>
</dbReference>
<dbReference type="GO" id="GO:0003700">
    <property type="term" value="F:DNA-binding transcription factor activity"/>
    <property type="evidence" value="ECO:0007669"/>
    <property type="project" value="TreeGrafter"/>
</dbReference>
<dbReference type="CDD" id="cd00093">
    <property type="entry name" value="HTH_XRE"/>
    <property type="match status" value="1"/>
</dbReference>
<keyword evidence="6" id="KW-1185">Reference proteome</keyword>
<reference evidence="5" key="1">
    <citation type="submission" date="2020-09" db="EMBL/GenBank/DDBJ databases">
        <title>A novel bacterium of genus Paenibacillus, isolated from South China Sea.</title>
        <authorList>
            <person name="Huang H."/>
            <person name="Mo K."/>
            <person name="Hu Y."/>
        </authorList>
    </citation>
    <scope>NUCLEOTIDE SEQUENCE</scope>
    <source>
        <strain evidence="5">IB182496</strain>
    </source>
</reference>
<proteinExistence type="predicted"/>
<evidence type="ECO:0000256" key="1">
    <source>
        <dbReference type="ARBA" id="ARBA00023015"/>
    </source>
</evidence>
<dbReference type="GO" id="GO:0005829">
    <property type="term" value="C:cytosol"/>
    <property type="evidence" value="ECO:0007669"/>
    <property type="project" value="TreeGrafter"/>
</dbReference>
<dbReference type="GO" id="GO:0003677">
    <property type="term" value="F:DNA binding"/>
    <property type="evidence" value="ECO:0007669"/>
    <property type="project" value="UniProtKB-KW"/>
</dbReference>
<protein>
    <submittedName>
        <fullName evidence="5">Helix-turn-helix transcriptional regulator</fullName>
    </submittedName>
</protein>
<dbReference type="Pfam" id="PF01381">
    <property type="entry name" value="HTH_3"/>
    <property type="match status" value="1"/>
</dbReference>
<feature type="domain" description="HTH cro/C1-type" evidence="4">
    <location>
        <begin position="12"/>
        <end position="66"/>
    </location>
</feature>
<dbReference type="InterPro" id="IPR050807">
    <property type="entry name" value="TransReg_Diox_bact_type"/>
</dbReference>
<gene>
    <name evidence="5" type="ORF">IDH44_10250</name>
</gene>
<dbReference type="PROSITE" id="PS50943">
    <property type="entry name" value="HTH_CROC1"/>
    <property type="match status" value="1"/>
</dbReference>
<dbReference type="AlphaFoldDB" id="A0A927BTE8"/>
<dbReference type="PANTHER" id="PTHR46797">
    <property type="entry name" value="HTH-TYPE TRANSCRIPTIONAL REGULATOR"/>
    <property type="match status" value="1"/>
</dbReference>
<accession>A0A927BTE8</accession>
<dbReference type="Proteomes" id="UP000621560">
    <property type="component" value="Unassembled WGS sequence"/>
</dbReference>
<evidence type="ECO:0000256" key="3">
    <source>
        <dbReference type="ARBA" id="ARBA00023163"/>
    </source>
</evidence>
<evidence type="ECO:0000259" key="4">
    <source>
        <dbReference type="PROSITE" id="PS50943"/>
    </source>
</evidence>
<dbReference type="SMART" id="SM00530">
    <property type="entry name" value="HTH_XRE"/>
    <property type="match status" value="1"/>
</dbReference>
<evidence type="ECO:0000313" key="5">
    <source>
        <dbReference type="EMBL" id="MBD2845571.1"/>
    </source>
</evidence>
<keyword evidence="3" id="KW-0804">Transcription</keyword>
<dbReference type="Gene3D" id="1.10.260.40">
    <property type="entry name" value="lambda repressor-like DNA-binding domains"/>
    <property type="match status" value="1"/>
</dbReference>
<name>A0A927BTE8_9BACL</name>
<dbReference type="RefSeq" id="WP_190917274.1">
    <property type="nucleotide sequence ID" value="NZ_JACXIZ010000016.1"/>
</dbReference>